<keyword evidence="1" id="KW-0862">Zinc</keyword>
<feature type="compositionally biased region" description="Polar residues" evidence="2">
    <location>
        <begin position="506"/>
        <end position="527"/>
    </location>
</feature>
<organism evidence="5 6">
    <name type="scientific">Meganyctiphanes norvegica</name>
    <name type="common">Northern krill</name>
    <name type="synonym">Thysanopoda norvegica</name>
    <dbReference type="NCBI Taxonomy" id="48144"/>
    <lineage>
        <taxon>Eukaryota</taxon>
        <taxon>Metazoa</taxon>
        <taxon>Ecdysozoa</taxon>
        <taxon>Arthropoda</taxon>
        <taxon>Crustacea</taxon>
        <taxon>Multicrustacea</taxon>
        <taxon>Malacostraca</taxon>
        <taxon>Eumalacostraca</taxon>
        <taxon>Eucarida</taxon>
        <taxon>Euphausiacea</taxon>
        <taxon>Euphausiidae</taxon>
        <taxon>Meganyctiphanes</taxon>
    </lineage>
</organism>
<feature type="region of interest" description="Disordered" evidence="2">
    <location>
        <begin position="557"/>
        <end position="748"/>
    </location>
</feature>
<evidence type="ECO:0000313" key="6">
    <source>
        <dbReference type="Proteomes" id="UP001497623"/>
    </source>
</evidence>
<keyword evidence="1" id="KW-0479">Metal-binding</keyword>
<accession>A0AAV2Q2Y6</accession>
<feature type="compositionally biased region" description="Polar residues" evidence="2">
    <location>
        <begin position="690"/>
        <end position="704"/>
    </location>
</feature>
<comment type="caution">
    <text evidence="5">The sequence shown here is derived from an EMBL/GenBank/DDBJ whole genome shotgun (WGS) entry which is preliminary data.</text>
</comment>
<protein>
    <recommendedName>
        <fullName evidence="7">C3H1-type domain-containing protein</fullName>
    </recommendedName>
</protein>
<dbReference type="Gene3D" id="3.40.50.300">
    <property type="entry name" value="P-loop containing nucleotide triphosphate hydrolases"/>
    <property type="match status" value="1"/>
</dbReference>
<reference evidence="5 6" key="1">
    <citation type="submission" date="2024-05" db="EMBL/GenBank/DDBJ databases">
        <authorList>
            <person name="Wallberg A."/>
        </authorList>
    </citation>
    <scope>NUCLEOTIDE SEQUENCE [LARGE SCALE GENOMIC DNA]</scope>
</reference>
<evidence type="ECO:0000259" key="3">
    <source>
        <dbReference type="PROSITE" id="PS50103"/>
    </source>
</evidence>
<name>A0AAV2Q2Y6_MEGNR</name>
<dbReference type="EMBL" id="CAXKWB010002861">
    <property type="protein sequence ID" value="CAL4067876.1"/>
    <property type="molecule type" value="Genomic_DNA"/>
</dbReference>
<feature type="compositionally biased region" description="Low complexity" evidence="2">
    <location>
        <begin position="727"/>
        <end position="736"/>
    </location>
</feature>
<feature type="domain" description="C3H1-type" evidence="3">
    <location>
        <begin position="1"/>
        <end position="25"/>
    </location>
</feature>
<sequence length="748" mass="82286">YRDAECKEGDPCPKGDECKRAHNKAESIFHARRIFKNICQEWYAEKKCARKGGVCISAHPESPEVLFNDIWKDLYVSGLKQSYQYLVGAIQNLRFLNTRLPGVYVLVLTPNIYMAHWLAEAVHDLAQDHNQEIAVVTDDYATVGSAHVVVGTPSSCVSLIRSGSCEVLRTLAALIMDDASMLLKEHRMNIHTIAQMLSTHNRDNDLELNRVVVSDCIIQWEVDVMSNLFNSQFVVLGNIVPGTETEPMPALAVDSQRMLDDRLPVKHQNVHSPDRQQNKQFGFDPSSTKSRPWSPPRGSGRLPSPPKRGTNEMSRVPYSSSTANQSFNASKAIKALTSVCDDMGVIGHSLRVILAKAEGCVSRPAEVLALFGEGDSIVLMELVEAKLKSLEEGAVGIRQAQAYKEALKHTRYLLQQANSYLGSLRAGTAQPPKSNHGLDIDLIAMVTLGKDAQYINKFIKNSLQLENIIPNERNVADVYGLVLEKQEEMNSKSSRSMSSNPLSLLTSFGNNAKSSGLAPQQTTSLSQRGPPEPRDHSRLKSQHNTNHSMQQLLGNWPIASGAGTFEPEPSRPGNTRPGTFRPDSYGPGNSRPDSYGPGPSRPDSYGPGPSKPDSFGPGPPRPDSYGPGPSFYESAASMSSINKQEPHLNFPGGNWQSGQVNYRGTAGGNQEKESVNYGHKSHNRNDVEITSHSVASNFGPNNRSGPFRHSGNVSQRPTPYDRSQNIPSNNNSNYYPMFGSNTERRPWI</sequence>
<dbReference type="InterPro" id="IPR000571">
    <property type="entry name" value="Znf_CCCH"/>
</dbReference>
<feature type="compositionally biased region" description="Low complexity" evidence="2">
    <location>
        <begin position="290"/>
        <end position="302"/>
    </location>
</feature>
<evidence type="ECO:0008006" key="7">
    <source>
        <dbReference type="Google" id="ProtNLM"/>
    </source>
</evidence>
<dbReference type="Proteomes" id="UP001497623">
    <property type="component" value="Unassembled WGS sequence"/>
</dbReference>
<feature type="compositionally biased region" description="Low complexity" evidence="2">
    <location>
        <begin position="491"/>
        <end position="505"/>
    </location>
</feature>
<dbReference type="InterPro" id="IPR027417">
    <property type="entry name" value="P-loop_NTPase"/>
</dbReference>
<evidence type="ECO:0000259" key="4">
    <source>
        <dbReference type="PROSITE" id="PS51192"/>
    </source>
</evidence>
<feature type="zinc finger region" description="C3H1-type" evidence="1">
    <location>
        <begin position="1"/>
        <end position="25"/>
    </location>
</feature>
<gene>
    <name evidence="5" type="ORF">MNOR_LOCUS6783</name>
</gene>
<feature type="compositionally biased region" description="Polar residues" evidence="2">
    <location>
        <begin position="711"/>
        <end position="726"/>
    </location>
</feature>
<keyword evidence="1" id="KW-0863">Zinc-finger</keyword>
<dbReference type="InterPro" id="IPR014001">
    <property type="entry name" value="Helicase_ATP-bd"/>
</dbReference>
<feature type="non-terminal residue" evidence="5">
    <location>
        <position position="1"/>
    </location>
</feature>
<evidence type="ECO:0000256" key="1">
    <source>
        <dbReference type="PROSITE-ProRule" id="PRU00723"/>
    </source>
</evidence>
<evidence type="ECO:0000256" key="2">
    <source>
        <dbReference type="SAM" id="MobiDB-lite"/>
    </source>
</evidence>
<evidence type="ECO:0000313" key="5">
    <source>
        <dbReference type="EMBL" id="CAL4067876.1"/>
    </source>
</evidence>
<feature type="compositionally biased region" description="Polar residues" evidence="2">
    <location>
        <begin position="311"/>
        <end position="322"/>
    </location>
</feature>
<feature type="region of interest" description="Disordered" evidence="2">
    <location>
        <begin position="488"/>
        <end position="544"/>
    </location>
</feature>
<keyword evidence="6" id="KW-1185">Reference proteome</keyword>
<dbReference type="PROSITE" id="PS50103">
    <property type="entry name" value="ZF_C3H1"/>
    <property type="match status" value="1"/>
</dbReference>
<dbReference type="GO" id="GO:0008270">
    <property type="term" value="F:zinc ion binding"/>
    <property type="evidence" value="ECO:0007669"/>
    <property type="project" value="UniProtKB-KW"/>
</dbReference>
<feature type="region of interest" description="Disordered" evidence="2">
    <location>
        <begin position="268"/>
        <end position="322"/>
    </location>
</feature>
<feature type="domain" description="Helicase ATP-binding" evidence="4">
    <location>
        <begin position="78"/>
        <end position="218"/>
    </location>
</feature>
<dbReference type="SUPFAM" id="SSF52540">
    <property type="entry name" value="P-loop containing nucleoside triphosphate hydrolases"/>
    <property type="match status" value="1"/>
</dbReference>
<dbReference type="AlphaFoldDB" id="A0AAV2Q2Y6"/>
<proteinExistence type="predicted"/>
<dbReference type="PROSITE" id="PS51192">
    <property type="entry name" value="HELICASE_ATP_BIND_1"/>
    <property type="match status" value="1"/>
</dbReference>